<name>A0A6I2GJS6_9LACT</name>
<keyword evidence="7" id="KW-0235">DNA replication</keyword>
<dbReference type="GO" id="GO:0008408">
    <property type="term" value="F:3'-5' exonuclease activity"/>
    <property type="evidence" value="ECO:0007669"/>
    <property type="project" value="InterPro"/>
</dbReference>
<keyword evidence="6 13" id="KW-0548">Nucleotidyltransferase</keyword>
<dbReference type="InterPro" id="IPR011708">
    <property type="entry name" value="DNA_pol3_alpha_NTPase_dom"/>
</dbReference>
<dbReference type="PANTHER" id="PTHR32294:SF0">
    <property type="entry name" value="DNA POLYMERASE III SUBUNIT ALPHA"/>
    <property type="match status" value="1"/>
</dbReference>
<comment type="subunit">
    <text evidence="10">DNA polymerase III contains a core (composed of alpha, epsilon and theta chains) that associates with a tau subunit. This core dimerizes to form the POLIII' complex. PolIII' associates with the gamma complex (composed of gamma, delta, delta', psi and chi chains) and with the beta chain to form the complete DNA polymerase III complex.</text>
</comment>
<keyword evidence="5 13" id="KW-0808">Transferase</keyword>
<evidence type="ECO:0000256" key="1">
    <source>
        <dbReference type="ARBA" id="ARBA00004496"/>
    </source>
</evidence>
<dbReference type="InterPro" id="IPR004013">
    <property type="entry name" value="PHP_dom"/>
</dbReference>
<comment type="catalytic activity">
    <reaction evidence="11">
        <text>DNA(n) + a 2'-deoxyribonucleoside 5'-triphosphate = DNA(n+1) + diphosphate</text>
        <dbReference type="Rhea" id="RHEA:22508"/>
        <dbReference type="Rhea" id="RHEA-COMP:17339"/>
        <dbReference type="Rhea" id="RHEA-COMP:17340"/>
        <dbReference type="ChEBI" id="CHEBI:33019"/>
        <dbReference type="ChEBI" id="CHEBI:61560"/>
        <dbReference type="ChEBI" id="CHEBI:173112"/>
        <dbReference type="EC" id="2.7.7.7"/>
    </reaction>
</comment>
<gene>
    <name evidence="13" type="primary">dnaE</name>
    <name evidence="13" type="ORF">GIY09_02850</name>
</gene>
<dbReference type="InterPro" id="IPR029460">
    <property type="entry name" value="DNAPol_HHH"/>
</dbReference>
<dbReference type="Pfam" id="PF02811">
    <property type="entry name" value="PHP"/>
    <property type="match status" value="1"/>
</dbReference>
<evidence type="ECO:0000256" key="10">
    <source>
        <dbReference type="ARBA" id="ARBA00026073"/>
    </source>
</evidence>
<feature type="domain" description="Polymerase/histidinol phosphatase N-terminal" evidence="12">
    <location>
        <begin position="1"/>
        <end position="68"/>
    </location>
</feature>
<protein>
    <recommendedName>
        <fullName evidence="4">DNA polymerase III subunit alpha</fullName>
        <ecNumber evidence="3">2.7.7.7</ecNumber>
    </recommendedName>
</protein>
<evidence type="ECO:0000256" key="9">
    <source>
        <dbReference type="ARBA" id="ARBA00025611"/>
    </source>
</evidence>
<dbReference type="Pfam" id="PF07733">
    <property type="entry name" value="DNA_pol3_alpha"/>
    <property type="match status" value="1"/>
</dbReference>
<dbReference type="GO" id="GO:0005737">
    <property type="term" value="C:cytoplasm"/>
    <property type="evidence" value="ECO:0007669"/>
    <property type="project" value="UniProtKB-SubCell"/>
</dbReference>
<comment type="function">
    <text evidence="9">DNA polymerase III is a complex, multichain enzyme responsible for most of the replicative synthesis in bacteria. This DNA polymerase also exhibits 3' to 5' exonuclease activity. The alpha chain is the DNA polymerase.</text>
</comment>
<evidence type="ECO:0000256" key="3">
    <source>
        <dbReference type="ARBA" id="ARBA00012417"/>
    </source>
</evidence>
<dbReference type="AlphaFoldDB" id="A0A6I2GJS6"/>
<dbReference type="GO" id="GO:0003676">
    <property type="term" value="F:nucleic acid binding"/>
    <property type="evidence" value="ECO:0007669"/>
    <property type="project" value="InterPro"/>
</dbReference>
<dbReference type="InterPro" id="IPR016195">
    <property type="entry name" value="Pol/histidinol_Pase-like"/>
</dbReference>
<evidence type="ECO:0000256" key="2">
    <source>
        <dbReference type="ARBA" id="ARBA00009496"/>
    </source>
</evidence>
<dbReference type="NCBIfam" id="TIGR00594">
    <property type="entry name" value="polc"/>
    <property type="match status" value="1"/>
</dbReference>
<dbReference type="CDD" id="cd07431">
    <property type="entry name" value="PHP_PolIIIA"/>
    <property type="match status" value="1"/>
</dbReference>
<evidence type="ECO:0000256" key="4">
    <source>
        <dbReference type="ARBA" id="ARBA00019114"/>
    </source>
</evidence>
<dbReference type="GO" id="GO:0006260">
    <property type="term" value="P:DNA replication"/>
    <property type="evidence" value="ECO:0007669"/>
    <property type="project" value="UniProtKB-KW"/>
</dbReference>
<comment type="similarity">
    <text evidence="2">Belongs to the DNA polymerase type-C family. DnaE subfamily.</text>
</comment>
<dbReference type="PANTHER" id="PTHR32294">
    <property type="entry name" value="DNA POLYMERASE III SUBUNIT ALPHA"/>
    <property type="match status" value="1"/>
</dbReference>
<dbReference type="InterPro" id="IPR004365">
    <property type="entry name" value="NA-bd_OB_tRNA"/>
</dbReference>
<dbReference type="CDD" id="cd04485">
    <property type="entry name" value="DnaE_OBF"/>
    <property type="match status" value="1"/>
</dbReference>
<accession>A0A6I2GJS6</accession>
<evidence type="ECO:0000256" key="5">
    <source>
        <dbReference type="ARBA" id="ARBA00022679"/>
    </source>
</evidence>
<dbReference type="SMART" id="SM00481">
    <property type="entry name" value="POLIIIAc"/>
    <property type="match status" value="1"/>
</dbReference>
<keyword evidence="8" id="KW-0239">DNA-directed DNA polymerase</keyword>
<comment type="caution">
    <text evidence="13">The sequence shown here is derived from an EMBL/GenBank/DDBJ whole genome shotgun (WGS) entry which is preliminary data.</text>
</comment>
<dbReference type="EC" id="2.7.7.7" evidence="3"/>
<dbReference type="InterPro" id="IPR003141">
    <property type="entry name" value="Pol/His_phosphatase_N"/>
</dbReference>
<dbReference type="Pfam" id="PF17657">
    <property type="entry name" value="DNA_pol3_finger"/>
    <property type="match status" value="1"/>
</dbReference>
<evidence type="ECO:0000256" key="8">
    <source>
        <dbReference type="ARBA" id="ARBA00022932"/>
    </source>
</evidence>
<evidence type="ECO:0000313" key="14">
    <source>
        <dbReference type="Proteomes" id="UP000430975"/>
    </source>
</evidence>
<dbReference type="InterPro" id="IPR041931">
    <property type="entry name" value="DNA_pol3_alpha_thumb_dom"/>
</dbReference>
<dbReference type="Proteomes" id="UP000430975">
    <property type="component" value="Unassembled WGS sequence"/>
</dbReference>
<reference evidence="13 14" key="1">
    <citation type="submission" date="2019-11" db="EMBL/GenBank/DDBJ databases">
        <title>Characterisation of Fundicoccus ignavus gen. nov. sp. nov., a novel genus of the family Aerococcaceae isolated from bulk tank milk.</title>
        <authorList>
            <person name="Siebert A."/>
            <person name="Huptas C."/>
            <person name="Wenning M."/>
            <person name="Scherer S."/>
            <person name="Doll E.V."/>
        </authorList>
    </citation>
    <scope>NUCLEOTIDE SEQUENCE [LARGE SCALE GENOMIC DNA]</scope>
    <source>
        <strain evidence="13 14">WS4759</strain>
    </source>
</reference>
<evidence type="ECO:0000259" key="12">
    <source>
        <dbReference type="SMART" id="SM00481"/>
    </source>
</evidence>
<dbReference type="Pfam" id="PF01336">
    <property type="entry name" value="tRNA_anti-codon"/>
    <property type="match status" value="1"/>
</dbReference>
<dbReference type="InterPro" id="IPR004805">
    <property type="entry name" value="DnaE2/DnaE/PolC"/>
</dbReference>
<proteinExistence type="inferred from homology"/>
<dbReference type="EMBL" id="WJQS01000002">
    <property type="protein sequence ID" value="MRI84838.1"/>
    <property type="molecule type" value="Genomic_DNA"/>
</dbReference>
<evidence type="ECO:0000256" key="7">
    <source>
        <dbReference type="ARBA" id="ARBA00022705"/>
    </source>
</evidence>
<dbReference type="SUPFAM" id="SSF89550">
    <property type="entry name" value="PHP domain-like"/>
    <property type="match status" value="1"/>
</dbReference>
<sequence length="1113" mass="128088">MLLNVKTAYSLLNSTVNIRNYLQKAKQNGYNAIGIADENVMHGAVEFYQECLKYNIKPLIGLTIEMEGLVRQDKQFPFIVYAKSYEGYGLLMKVSRRLNQQPVPVKEIWQLLKEQENHLVLISAGRSGELEQALIHDDLVWANQILDYWRDALGEQNIYMGVPIYPYNPLEIDNILTFCRQANLPLVINQLVDTIQQEDAFSLKVLQAIGANEQLDISLRNIRGGHYIYHESELKNLYTEAGLEFVISETEQLIEQLNVNIPLEQQWLPKYLAPHNLSSENYLKQLTLDSLKAHGYQNETVYLDRLKHELQVIQQMGFSDYFLIVWDILSYCHENKIRVGPGRGSAAGSLVSYLLQITLVDPIEYDLLFERFLNPERYNMPDIDIDIPDNKRDIVLKYIEKKYGHEQVAQICTFGTFGAKQSIRDTLRVLGSDSKELKHWSNAIPKELDITLESAYTKSATLRDIVESSEVNRQKFQVALTIEGLPRHVSTHAAAVVISDFPIEEQVPVLDRPQQMLITQFAMADVEHMGLLKMDFLGLRNLKLLDDILTNLAKSEKVILEINNINMNDDQTLEIFRKADTNGVFQFESDGIRHVLRKLQPASFEDIVAVNALFRPGPMKQIDSFIRRKHGEEKIEYLHPLLEDILANTYGIIVYQEQVMQICQKMAGFSLGQADILRRAMGKKQADIMEKEREHFIEGAKQNGIDSSTAEKVYQYIYEFANYGFNRAHAVVYSTLAYQLAYLKVHYPLEFYQALLNNGRSNTTTSNQYIQEAKKRLKKIKSVDINTSLSDFSIHNSQIQVGFEAVKGMRKDLIQHIIDDRNLLGNYTDLLNFLRRLPNNYLKSEFVQPLIDSGAFDGFGYNRATLTHNLPKMIQSVEFSGQNINLFAEIEPKVTWIEEWSTSELLEKEQNVLGFNLAGHPLDDYQGYIEHNTNLNTLSAVFEMKPKQRIQVLVLVKEVRVIRTKNNDLMAFLKVNDVETDLELIVFPQQYQQYMGLIKENEVRMIDGQISLNKRGDKQIIVNHIKAIDLKQLEDRAIEVTKCYVKVSDFQEANSQIQKLKELALENPGPANIILVNDARQTWQFNSPYQISYSQRVQKEVKSLFGHNNVVFK</sequence>
<evidence type="ECO:0000256" key="6">
    <source>
        <dbReference type="ARBA" id="ARBA00022695"/>
    </source>
</evidence>
<dbReference type="Gene3D" id="1.10.150.870">
    <property type="match status" value="1"/>
</dbReference>
<dbReference type="GO" id="GO:0003887">
    <property type="term" value="F:DNA-directed DNA polymerase activity"/>
    <property type="evidence" value="ECO:0007669"/>
    <property type="project" value="UniProtKB-KW"/>
</dbReference>
<dbReference type="Gene3D" id="3.20.20.140">
    <property type="entry name" value="Metal-dependent hydrolases"/>
    <property type="match status" value="1"/>
</dbReference>
<comment type="subcellular location">
    <subcellularLocation>
        <location evidence="1">Cytoplasm</location>
    </subcellularLocation>
</comment>
<evidence type="ECO:0000256" key="11">
    <source>
        <dbReference type="ARBA" id="ARBA00049244"/>
    </source>
</evidence>
<dbReference type="Gene3D" id="1.10.10.1600">
    <property type="entry name" value="Bacterial DNA polymerase III alpha subunit, thumb domain"/>
    <property type="match status" value="1"/>
</dbReference>
<keyword evidence="14" id="KW-1185">Reference proteome</keyword>
<organism evidence="13 14">
    <name type="scientific">Fundicoccus ignavus</name>
    <dbReference type="NCBI Taxonomy" id="2664442"/>
    <lineage>
        <taxon>Bacteria</taxon>
        <taxon>Bacillati</taxon>
        <taxon>Bacillota</taxon>
        <taxon>Bacilli</taxon>
        <taxon>Lactobacillales</taxon>
        <taxon>Aerococcaceae</taxon>
        <taxon>Fundicoccus</taxon>
    </lineage>
</organism>
<evidence type="ECO:0000313" key="13">
    <source>
        <dbReference type="EMBL" id="MRI84838.1"/>
    </source>
</evidence>
<dbReference type="RefSeq" id="WP_311453478.1">
    <property type="nucleotide sequence ID" value="NZ_WJQS01000002.1"/>
</dbReference>
<dbReference type="InterPro" id="IPR040982">
    <property type="entry name" value="DNA_pol3_finger"/>
</dbReference>
<dbReference type="Pfam" id="PF14579">
    <property type="entry name" value="HHH_6"/>
    <property type="match status" value="1"/>
</dbReference>